<dbReference type="InterPro" id="IPR000904">
    <property type="entry name" value="Sec7_dom"/>
</dbReference>
<dbReference type="SMART" id="SM00222">
    <property type="entry name" value="Sec7"/>
    <property type="match status" value="1"/>
</dbReference>
<protein>
    <submittedName>
        <fullName evidence="3">Sec7 domain containing protein</fullName>
    </submittedName>
</protein>
<feature type="compositionally biased region" description="Basic and acidic residues" evidence="1">
    <location>
        <begin position="623"/>
        <end position="633"/>
    </location>
</feature>
<dbReference type="GO" id="GO:0016192">
    <property type="term" value="P:vesicle-mediated transport"/>
    <property type="evidence" value="ECO:0007669"/>
    <property type="project" value="UniProtKB-ARBA"/>
</dbReference>
<evidence type="ECO:0000256" key="1">
    <source>
        <dbReference type="SAM" id="MobiDB-lite"/>
    </source>
</evidence>
<dbReference type="AlphaFoldDB" id="A2ERU0"/>
<feature type="compositionally biased region" description="Polar residues" evidence="1">
    <location>
        <begin position="612"/>
        <end position="622"/>
    </location>
</feature>
<dbReference type="Proteomes" id="UP000001542">
    <property type="component" value="Unassembled WGS sequence"/>
</dbReference>
<dbReference type="InterPro" id="IPR035999">
    <property type="entry name" value="Sec7_dom_sf"/>
</dbReference>
<dbReference type="InterPro" id="IPR023394">
    <property type="entry name" value="Sec7_C_sf"/>
</dbReference>
<dbReference type="GO" id="GO:0032012">
    <property type="term" value="P:regulation of ARF protein signal transduction"/>
    <property type="evidence" value="ECO:0007669"/>
    <property type="project" value="InterPro"/>
</dbReference>
<feature type="domain" description="SEC7" evidence="2">
    <location>
        <begin position="335"/>
        <end position="538"/>
    </location>
</feature>
<dbReference type="PANTHER" id="PTHR10663">
    <property type="entry name" value="GUANYL-NUCLEOTIDE EXCHANGE FACTOR"/>
    <property type="match status" value="1"/>
</dbReference>
<evidence type="ECO:0000259" key="2">
    <source>
        <dbReference type="PROSITE" id="PS50190"/>
    </source>
</evidence>
<dbReference type="CDD" id="cd00171">
    <property type="entry name" value="Sec7"/>
    <property type="match status" value="1"/>
</dbReference>
<dbReference type="Gene3D" id="1.10.1000.11">
    <property type="entry name" value="Arf Nucleotide-binding Site Opener,domain 2"/>
    <property type="match status" value="1"/>
</dbReference>
<dbReference type="STRING" id="5722.A2ERU0"/>
<dbReference type="PANTHER" id="PTHR10663:SF388">
    <property type="entry name" value="GOLGI-SPECIFIC BREFELDIN A-RESISTANCE GUANINE NUCLEOTIDE EXCHANGE FACTOR 1"/>
    <property type="match status" value="1"/>
</dbReference>
<dbReference type="VEuPathDB" id="TrichDB:TVAG_472940"/>
<reference evidence="3" key="2">
    <citation type="journal article" date="2007" name="Science">
        <title>Draft genome sequence of the sexually transmitted pathogen Trichomonas vaginalis.</title>
        <authorList>
            <person name="Carlton J.M."/>
            <person name="Hirt R.P."/>
            <person name="Silva J.C."/>
            <person name="Delcher A.L."/>
            <person name="Schatz M."/>
            <person name="Zhao Q."/>
            <person name="Wortman J.R."/>
            <person name="Bidwell S.L."/>
            <person name="Alsmark U.C.M."/>
            <person name="Besteiro S."/>
            <person name="Sicheritz-Ponten T."/>
            <person name="Noel C.J."/>
            <person name="Dacks J.B."/>
            <person name="Foster P.G."/>
            <person name="Simillion C."/>
            <person name="Van de Peer Y."/>
            <person name="Miranda-Saavedra D."/>
            <person name="Barton G.J."/>
            <person name="Westrop G.D."/>
            <person name="Mueller S."/>
            <person name="Dessi D."/>
            <person name="Fiori P.L."/>
            <person name="Ren Q."/>
            <person name="Paulsen I."/>
            <person name="Zhang H."/>
            <person name="Bastida-Corcuera F.D."/>
            <person name="Simoes-Barbosa A."/>
            <person name="Brown M.T."/>
            <person name="Hayes R.D."/>
            <person name="Mukherjee M."/>
            <person name="Okumura C.Y."/>
            <person name="Schneider R."/>
            <person name="Smith A.J."/>
            <person name="Vanacova S."/>
            <person name="Villalvazo M."/>
            <person name="Haas B.J."/>
            <person name="Pertea M."/>
            <person name="Feldblyum T.V."/>
            <person name="Utterback T.R."/>
            <person name="Shu C.L."/>
            <person name="Osoegawa K."/>
            <person name="de Jong P.J."/>
            <person name="Hrdy I."/>
            <person name="Horvathova L."/>
            <person name="Zubacova Z."/>
            <person name="Dolezal P."/>
            <person name="Malik S.B."/>
            <person name="Logsdon J.M. Jr."/>
            <person name="Henze K."/>
            <person name="Gupta A."/>
            <person name="Wang C.C."/>
            <person name="Dunne R.L."/>
            <person name="Upcroft J.A."/>
            <person name="Upcroft P."/>
            <person name="White O."/>
            <person name="Salzberg S.L."/>
            <person name="Tang P."/>
            <person name="Chiu C.-H."/>
            <person name="Lee Y.-S."/>
            <person name="Embley T.M."/>
            <person name="Coombs G.H."/>
            <person name="Mottram J.C."/>
            <person name="Tachezy J."/>
            <person name="Fraser-Liggett C.M."/>
            <person name="Johnson P.J."/>
        </authorList>
    </citation>
    <scope>NUCLEOTIDE SEQUENCE [LARGE SCALE GENOMIC DNA]</scope>
    <source>
        <strain evidence="3">G3</strain>
    </source>
</reference>
<dbReference type="KEGG" id="tva:4762473"/>
<dbReference type="EMBL" id="DS113470">
    <property type="protein sequence ID" value="EAY04607.1"/>
    <property type="molecule type" value="Genomic_DNA"/>
</dbReference>
<dbReference type="GO" id="GO:0005737">
    <property type="term" value="C:cytoplasm"/>
    <property type="evidence" value="ECO:0007669"/>
    <property type="project" value="UniProtKB-ARBA"/>
</dbReference>
<dbReference type="OrthoDB" id="430364at2759"/>
<evidence type="ECO:0000313" key="3">
    <source>
        <dbReference type="EMBL" id="EAY04607.1"/>
    </source>
</evidence>
<dbReference type="GO" id="GO:0012505">
    <property type="term" value="C:endomembrane system"/>
    <property type="evidence" value="ECO:0007669"/>
    <property type="project" value="UniProtKB-ARBA"/>
</dbReference>
<name>A2ERU0_TRIV3</name>
<dbReference type="RefSeq" id="XP_001316830.1">
    <property type="nucleotide sequence ID" value="XM_001316795.1"/>
</dbReference>
<dbReference type="Gene3D" id="1.10.220.20">
    <property type="match status" value="1"/>
</dbReference>
<dbReference type="VEuPathDB" id="TrichDB:TVAGG3_0020220"/>
<evidence type="ECO:0000313" key="4">
    <source>
        <dbReference type="Proteomes" id="UP000001542"/>
    </source>
</evidence>
<dbReference type="SUPFAM" id="SSF48425">
    <property type="entry name" value="Sec7 domain"/>
    <property type="match status" value="1"/>
</dbReference>
<dbReference type="GO" id="GO:0005085">
    <property type="term" value="F:guanyl-nucleotide exchange factor activity"/>
    <property type="evidence" value="ECO:0000318"/>
    <property type="project" value="GO_Central"/>
</dbReference>
<dbReference type="eggNOG" id="KOG0929">
    <property type="taxonomic scope" value="Eukaryota"/>
</dbReference>
<dbReference type="Pfam" id="PF01369">
    <property type="entry name" value="Sec7"/>
    <property type="match status" value="1"/>
</dbReference>
<accession>A2ERU0</accession>
<gene>
    <name evidence="3" type="ORF">TVAG_472940</name>
</gene>
<reference evidence="3" key="1">
    <citation type="submission" date="2006-10" db="EMBL/GenBank/DDBJ databases">
        <authorList>
            <person name="Amadeo P."/>
            <person name="Zhao Q."/>
            <person name="Wortman J."/>
            <person name="Fraser-Liggett C."/>
            <person name="Carlton J."/>
        </authorList>
    </citation>
    <scope>NUCLEOTIDE SEQUENCE</scope>
    <source>
        <strain evidence="3">G3</strain>
    </source>
</reference>
<feature type="region of interest" description="Disordered" evidence="1">
    <location>
        <begin position="602"/>
        <end position="636"/>
    </location>
</feature>
<sequence length="1204" mass="138659">MFVKCLQDDLTKLRFKICNQNASTTDILSPFKEILSQPTSTDAMTLIAVISIMVFLENKLIHDEIDFNSLIQALCNCQYQLTSEIESLNLSVQILRCFCLIIQSENLQFITIDSIESIFHYCEQDIRQLSQRNVHSSILSDLFCQVSYIISEDSRYTSIRENVFRTLFSIADLSYIDSGSYARGAALRALLRCSKADSVNNSTDMICITSVLLTQQLDFSDSRDNLVMSLRLFYSVFRRQWRTKLVPFTRLLNSLLDICISNVPSSIKAIIFEVIIDFITEDNFFLEFFSEFYERPFFPLIFEKFLTVISMFANVPPSVPDVHFSAVNILSIIISNIKKYAEKDFIMNKTDSSNNKWEKEAELLEKLTSFSKKFQEDPKFLQDSQISPPEAAFCLAVAPGIQKQAIGELFSKNTPFSNDTMTEFIKLFDFSSLDFDESIRLFLTSFRILGEGQVVDRNLEYFSKIFYESHKNDKNFKNVEAVHILSYGWLMLHTSLYNQNVTKKNTLPEFFTMLKGQNDGDDFDSQFLTKIYNSVKRHEVEIGDDTNRTIASWNLLLQKQRILELKYSQIDELQNKENSQLQNKFSLQNDDKNDTLQNDTFQKSLRSETTKNDLQNNSSSPIKNDEKDLENKSDNLQITKSDSLQNNYNDEKDYIDLEKLFRQIWKIAAPIFSILYEKSPDSIDIISSSFLDCSYISSKYQLHDILDNIVVSLCKFTGYENKSSLSEITAKSALKTLSSLVSQFGDQINEGWKSFCEVLLSLFRLNLLPDEFCQQPIIIGQPNMVTISPNLFSSNSNIKNNFSSSFLSIFKIYEKNDTFLENDNSNTSLMNDLKDFISNCKFDSLVNLSITFSSQSLNYLIQSLSLLAKETMTKQIFSDSLFCLHLISQIIITNCDRVLVLWPFLHQLFISIFNDSFVQKNSVFLERISTILFLTINHLWPQIKIRQDLIKLTDILVVLDNKQLNPLLLSGFKEFLNLFLDSYIEMHQFKSLNQLLYNSIQVQNPSSSQILHTFISGVISDSKAPSLDRFAEYWMPLVQTNVIYCLRNPNSDFNNFNDLQSLVNFGGNSPTNLQWEFVFESTLFPALEVLPNEISIQWNTGTIGARSLLLTKCIFKVFLISYKEMLDLPSFEQLWFKFVQLSLNVMKVGDSDLKASIPQLLTNALIVMKSSGVFEGENRTKMWNDSKELLEPVAPYFSQLCKDL</sequence>
<dbReference type="FunCoup" id="A2ERU0">
    <property type="interactions" value="669"/>
</dbReference>
<proteinExistence type="predicted"/>
<dbReference type="PROSITE" id="PS50190">
    <property type="entry name" value="SEC7"/>
    <property type="match status" value="1"/>
</dbReference>
<dbReference type="InParanoid" id="A2ERU0"/>
<organism evidence="3 4">
    <name type="scientific">Trichomonas vaginalis (strain ATCC PRA-98 / G3)</name>
    <dbReference type="NCBI Taxonomy" id="412133"/>
    <lineage>
        <taxon>Eukaryota</taxon>
        <taxon>Metamonada</taxon>
        <taxon>Parabasalia</taxon>
        <taxon>Trichomonadida</taxon>
        <taxon>Trichomonadidae</taxon>
        <taxon>Trichomonas</taxon>
    </lineage>
</organism>
<keyword evidence="4" id="KW-1185">Reference proteome</keyword>